<dbReference type="InterPro" id="IPR038070">
    <property type="entry name" value="Rv2632c-like_sf"/>
</dbReference>
<gene>
    <name evidence="1" type="ORF">PYS65_01780</name>
</gene>
<keyword evidence="2" id="KW-1185">Reference proteome</keyword>
<proteinExistence type="predicted"/>
<dbReference type="Pfam" id="PF08962">
    <property type="entry name" value="Rv2632c-like"/>
    <property type="match status" value="1"/>
</dbReference>
<evidence type="ECO:0000313" key="2">
    <source>
        <dbReference type="Proteomes" id="UP001216440"/>
    </source>
</evidence>
<reference evidence="1 2" key="1">
    <citation type="submission" date="2023-03" db="EMBL/GenBank/DDBJ databases">
        <authorList>
            <person name="Mo P."/>
        </authorList>
    </citation>
    <scope>NUCLEOTIDE SEQUENCE [LARGE SCALE GENOMIC DNA]</scope>
    <source>
        <strain evidence="1 2">HUAS 5</strain>
    </source>
</reference>
<dbReference type="EMBL" id="CP121682">
    <property type="protein sequence ID" value="WGD44768.1"/>
    <property type="molecule type" value="Genomic_DNA"/>
</dbReference>
<evidence type="ECO:0000313" key="1">
    <source>
        <dbReference type="EMBL" id="WGD44768.1"/>
    </source>
</evidence>
<dbReference type="InterPro" id="IPR015057">
    <property type="entry name" value="Rv2632c-like"/>
</dbReference>
<protein>
    <submittedName>
        <fullName evidence="1">DUF1876 domain-containing protein</fullName>
    </submittedName>
</protein>
<dbReference type="RefSeq" id="WP_279337821.1">
    <property type="nucleotide sequence ID" value="NZ_CP121682.1"/>
</dbReference>
<dbReference type="SUPFAM" id="SSF143212">
    <property type="entry name" value="Rv2632c-like"/>
    <property type="match status" value="1"/>
</dbReference>
<organism evidence="1 2">
    <name type="scientific">Streptomyces cathayae</name>
    <dbReference type="NCBI Taxonomy" id="3031124"/>
    <lineage>
        <taxon>Bacteria</taxon>
        <taxon>Bacillati</taxon>
        <taxon>Actinomycetota</taxon>
        <taxon>Actinomycetes</taxon>
        <taxon>Kitasatosporales</taxon>
        <taxon>Streptomycetaceae</taxon>
        <taxon>Streptomyces</taxon>
    </lineage>
</organism>
<accession>A0ABY8KE23</accession>
<name>A0ABY8KE23_9ACTN</name>
<dbReference type="Proteomes" id="UP001216440">
    <property type="component" value="Chromosome"/>
</dbReference>
<sequence length="94" mass="10023">MPHTVEWKVRLYLFEDGRTTRARAVVDTGTTVLTGHGATRRNPADPEVPEIGDELAAGRALQDLGQQLVDIAERDIEGTGAAGPGPRPPVGWPA</sequence>
<dbReference type="Gene3D" id="3.30.160.240">
    <property type="entry name" value="Rv1738"/>
    <property type="match status" value="1"/>
</dbReference>